<keyword evidence="1" id="KW-1133">Transmembrane helix</keyword>
<keyword evidence="1" id="KW-0812">Transmembrane</keyword>
<dbReference type="EMBL" id="JAPHNL010000050">
    <property type="protein sequence ID" value="MCX3059455.1"/>
    <property type="molecule type" value="Genomic_DNA"/>
</dbReference>
<evidence type="ECO:0000313" key="2">
    <source>
        <dbReference type="EMBL" id="MCX3059455.1"/>
    </source>
</evidence>
<reference evidence="2" key="1">
    <citation type="submission" date="2022-10" db="EMBL/GenBank/DDBJ databases">
        <title>Streptomyces beihaiensis sp. nov., a chitin degrading actinobacterium, isolated from shrimp pond soil.</title>
        <authorList>
            <person name="Xie J."/>
            <person name="Shen N."/>
        </authorList>
    </citation>
    <scope>NUCLEOTIDE SEQUENCE</scope>
    <source>
        <strain evidence="2">GXMU-J5</strain>
    </source>
</reference>
<organism evidence="2 3">
    <name type="scientific">Streptomyces beihaiensis</name>
    <dbReference type="NCBI Taxonomy" id="2984495"/>
    <lineage>
        <taxon>Bacteria</taxon>
        <taxon>Bacillati</taxon>
        <taxon>Actinomycetota</taxon>
        <taxon>Actinomycetes</taxon>
        <taxon>Kitasatosporales</taxon>
        <taxon>Streptomycetaceae</taxon>
        <taxon>Streptomyces</taxon>
    </lineage>
</organism>
<keyword evidence="1" id="KW-0472">Membrane</keyword>
<proteinExistence type="predicted"/>
<sequence length="84" mass="9504">MSLQERKEAAVRAVFDRAPRPVVPPGLCAEAMRRGERTLRRRRTARRVLWCVLLAAVAAFTVWAAVARPWEEPPARTTPPLTGW</sequence>
<dbReference type="RefSeq" id="WP_266597267.1">
    <property type="nucleotide sequence ID" value="NZ_JAPHNL010000050.1"/>
</dbReference>
<feature type="transmembrane region" description="Helical" evidence="1">
    <location>
        <begin position="47"/>
        <end position="66"/>
    </location>
</feature>
<keyword evidence="3" id="KW-1185">Reference proteome</keyword>
<name>A0ABT3TTP4_9ACTN</name>
<dbReference type="Proteomes" id="UP001163064">
    <property type="component" value="Unassembled WGS sequence"/>
</dbReference>
<evidence type="ECO:0000313" key="3">
    <source>
        <dbReference type="Proteomes" id="UP001163064"/>
    </source>
</evidence>
<evidence type="ECO:0000256" key="1">
    <source>
        <dbReference type="SAM" id="Phobius"/>
    </source>
</evidence>
<gene>
    <name evidence="2" type="ORF">OFY01_06675</name>
</gene>
<accession>A0ABT3TTP4</accession>
<comment type="caution">
    <text evidence="2">The sequence shown here is derived from an EMBL/GenBank/DDBJ whole genome shotgun (WGS) entry which is preliminary data.</text>
</comment>
<evidence type="ECO:0008006" key="4">
    <source>
        <dbReference type="Google" id="ProtNLM"/>
    </source>
</evidence>
<protein>
    <recommendedName>
        <fullName evidence="4">DUF3040 domain-containing protein</fullName>
    </recommendedName>
</protein>